<dbReference type="Pfam" id="PF07690">
    <property type="entry name" value="MFS_1"/>
    <property type="match status" value="1"/>
</dbReference>
<name>A0A2P7QY75_9SPHN</name>
<dbReference type="CDD" id="cd17319">
    <property type="entry name" value="MFS_ExuT_GudP_like"/>
    <property type="match status" value="1"/>
</dbReference>
<dbReference type="InterPro" id="IPR011701">
    <property type="entry name" value="MFS"/>
</dbReference>
<evidence type="ECO:0000256" key="4">
    <source>
        <dbReference type="ARBA" id="ARBA00023136"/>
    </source>
</evidence>
<feature type="transmembrane region" description="Helical" evidence="5">
    <location>
        <begin position="333"/>
        <end position="355"/>
    </location>
</feature>
<dbReference type="Gene3D" id="1.20.1250.20">
    <property type="entry name" value="MFS general substrate transporter like domains"/>
    <property type="match status" value="2"/>
</dbReference>
<evidence type="ECO:0000256" key="2">
    <source>
        <dbReference type="ARBA" id="ARBA00022692"/>
    </source>
</evidence>
<dbReference type="InterPro" id="IPR036259">
    <property type="entry name" value="MFS_trans_sf"/>
</dbReference>
<evidence type="ECO:0000256" key="1">
    <source>
        <dbReference type="ARBA" id="ARBA00004141"/>
    </source>
</evidence>
<feature type="transmembrane region" description="Helical" evidence="5">
    <location>
        <begin position="367"/>
        <end position="389"/>
    </location>
</feature>
<comment type="subcellular location">
    <subcellularLocation>
        <location evidence="1">Membrane</location>
        <topology evidence="1">Multi-pass membrane protein</topology>
    </subcellularLocation>
</comment>
<dbReference type="RefSeq" id="WP_106510938.1">
    <property type="nucleotide sequence ID" value="NZ_PXYI01000001.1"/>
</dbReference>
<feature type="transmembrane region" description="Helical" evidence="5">
    <location>
        <begin position="308"/>
        <end position="327"/>
    </location>
</feature>
<protein>
    <submittedName>
        <fullName evidence="7">MFS transporter</fullName>
    </submittedName>
</protein>
<dbReference type="InterPro" id="IPR050382">
    <property type="entry name" value="MFS_Na/Anion_cotransporter"/>
</dbReference>
<dbReference type="OrthoDB" id="9794076at2"/>
<reference evidence="7 8" key="1">
    <citation type="submission" date="2018-03" db="EMBL/GenBank/DDBJ databases">
        <title>The draft genome of Sphingosinicella sp. GL-C-18.</title>
        <authorList>
            <person name="Liu L."/>
            <person name="Li L."/>
            <person name="Liang L."/>
            <person name="Zhang X."/>
            <person name="Wang T."/>
        </authorList>
    </citation>
    <scope>NUCLEOTIDE SEQUENCE [LARGE SCALE GENOMIC DNA]</scope>
    <source>
        <strain evidence="7 8">GL-C-18</strain>
    </source>
</reference>
<comment type="caution">
    <text evidence="7">The sequence shown here is derived from an EMBL/GenBank/DDBJ whole genome shotgun (WGS) entry which is preliminary data.</text>
</comment>
<feature type="transmembrane region" description="Helical" evidence="5">
    <location>
        <begin position="180"/>
        <end position="199"/>
    </location>
</feature>
<keyword evidence="8" id="KW-1185">Reference proteome</keyword>
<dbReference type="AlphaFoldDB" id="A0A2P7QY75"/>
<evidence type="ECO:0000313" key="7">
    <source>
        <dbReference type="EMBL" id="PSJ42921.1"/>
    </source>
</evidence>
<dbReference type="PANTHER" id="PTHR11662">
    <property type="entry name" value="SOLUTE CARRIER FAMILY 17"/>
    <property type="match status" value="1"/>
</dbReference>
<dbReference type="InterPro" id="IPR020846">
    <property type="entry name" value="MFS_dom"/>
</dbReference>
<dbReference type="GO" id="GO:0015134">
    <property type="term" value="F:hexuronate transmembrane transporter activity"/>
    <property type="evidence" value="ECO:0007669"/>
    <property type="project" value="TreeGrafter"/>
</dbReference>
<feature type="transmembrane region" description="Helical" evidence="5">
    <location>
        <begin position="152"/>
        <end position="174"/>
    </location>
</feature>
<accession>A0A2P7QY75</accession>
<dbReference type="EMBL" id="PXYI01000001">
    <property type="protein sequence ID" value="PSJ42921.1"/>
    <property type="molecule type" value="Genomic_DNA"/>
</dbReference>
<keyword evidence="3 5" id="KW-1133">Transmembrane helix</keyword>
<gene>
    <name evidence="7" type="ORF">C7I55_00425</name>
</gene>
<feature type="transmembrane region" description="Helical" evidence="5">
    <location>
        <begin position="20"/>
        <end position="38"/>
    </location>
</feature>
<evidence type="ECO:0000256" key="3">
    <source>
        <dbReference type="ARBA" id="ARBA00022989"/>
    </source>
</evidence>
<sequence length="432" mass="47164">MAKSFEEAAETGAPNARVGRVRWVIVALLFAATAINYVDRQMIGLLKPTLQDEFGWTETTYADIVFYFQLAYAIGYIVFGNVVDRVGARLGYSVAFIVWTAAHMLHGAVSSVFGFAAVRAMLGIGESGNFPAGLKAVTEWFPKKERAFATGLFNAGANVGAIITPLIVPALTIAYGWRGAFVITGAVSLIWLVAWIAIYRRPRESKRLSAAELAYIESDPADPAHKVPWIRLIGRKETWAFAIGKFLTDPVWWMFLFWLPDFLVKRHGLDLKTFGPPLVVIYVVSDVGSIVGGWFSSRLIHRGWTINAARKTTMLICALCVTPIFFAQYVDNLWVAVAIISLATAAHQAWSANLYTLPSDMFPRKAVGSVIGIGGTAGAVGGMIFSLYIGQVLERVGSYQLIFIVAGVVYLLALGIIHLLSPRLDHADVADA</sequence>
<feature type="transmembrane region" description="Helical" evidence="5">
    <location>
        <begin position="279"/>
        <end position="296"/>
    </location>
</feature>
<feature type="domain" description="Major facilitator superfamily (MFS) profile" evidence="6">
    <location>
        <begin position="25"/>
        <end position="425"/>
    </location>
</feature>
<feature type="transmembrane region" description="Helical" evidence="5">
    <location>
        <begin position="59"/>
        <end position="79"/>
    </location>
</feature>
<evidence type="ECO:0000313" key="8">
    <source>
        <dbReference type="Proteomes" id="UP000241167"/>
    </source>
</evidence>
<evidence type="ECO:0000256" key="5">
    <source>
        <dbReference type="SAM" id="Phobius"/>
    </source>
</evidence>
<organism evidence="7 8">
    <name type="scientific">Allosphingosinicella deserti</name>
    <dbReference type="NCBI Taxonomy" id="2116704"/>
    <lineage>
        <taxon>Bacteria</taxon>
        <taxon>Pseudomonadati</taxon>
        <taxon>Pseudomonadota</taxon>
        <taxon>Alphaproteobacteria</taxon>
        <taxon>Sphingomonadales</taxon>
        <taxon>Sphingomonadaceae</taxon>
        <taxon>Allosphingosinicella</taxon>
    </lineage>
</organism>
<proteinExistence type="predicted"/>
<keyword evidence="4 5" id="KW-0472">Membrane</keyword>
<dbReference type="SUPFAM" id="SSF103473">
    <property type="entry name" value="MFS general substrate transporter"/>
    <property type="match status" value="1"/>
</dbReference>
<dbReference type="GO" id="GO:0016020">
    <property type="term" value="C:membrane"/>
    <property type="evidence" value="ECO:0007669"/>
    <property type="project" value="UniProtKB-SubCell"/>
</dbReference>
<keyword evidence="2 5" id="KW-0812">Transmembrane</keyword>
<feature type="transmembrane region" description="Helical" evidence="5">
    <location>
        <begin position="401"/>
        <end position="420"/>
    </location>
</feature>
<dbReference type="Proteomes" id="UP000241167">
    <property type="component" value="Unassembled WGS sequence"/>
</dbReference>
<dbReference type="PROSITE" id="PS50850">
    <property type="entry name" value="MFS"/>
    <property type="match status" value="1"/>
</dbReference>
<dbReference type="PANTHER" id="PTHR11662:SF285">
    <property type="entry name" value="HEXURONATE TRANSPORTER"/>
    <property type="match status" value="1"/>
</dbReference>
<evidence type="ECO:0000259" key="6">
    <source>
        <dbReference type="PROSITE" id="PS50850"/>
    </source>
</evidence>
<feature type="transmembrane region" description="Helical" evidence="5">
    <location>
        <begin position="239"/>
        <end position="259"/>
    </location>
</feature>